<evidence type="ECO:0000313" key="12">
    <source>
        <dbReference type="EMBL" id="SEO08774.1"/>
    </source>
</evidence>
<gene>
    <name evidence="12" type="ORF">SAMN05444123_101229</name>
</gene>
<dbReference type="GO" id="GO:0020037">
    <property type="term" value="F:heme binding"/>
    <property type="evidence" value="ECO:0007669"/>
    <property type="project" value="InterPro"/>
</dbReference>
<feature type="transmembrane region" description="Helical" evidence="10">
    <location>
        <begin position="588"/>
        <end position="610"/>
    </location>
</feature>
<feature type="transmembrane region" description="Helical" evidence="10">
    <location>
        <begin position="415"/>
        <end position="435"/>
    </location>
</feature>
<dbReference type="InterPro" id="IPR009056">
    <property type="entry name" value="Cyt_c-like_dom"/>
</dbReference>
<keyword evidence="13" id="KW-1185">Reference proteome</keyword>
<feature type="transmembrane region" description="Helical" evidence="10">
    <location>
        <begin position="630"/>
        <end position="654"/>
    </location>
</feature>
<feature type="transmembrane region" description="Helical" evidence="10">
    <location>
        <begin position="447"/>
        <end position="468"/>
    </location>
</feature>
<dbReference type="InterPro" id="IPR036909">
    <property type="entry name" value="Cyt_c-like_dom_sf"/>
</dbReference>
<evidence type="ECO:0000259" key="11">
    <source>
        <dbReference type="PROSITE" id="PS51007"/>
    </source>
</evidence>
<feature type="transmembrane region" description="Helical" evidence="10">
    <location>
        <begin position="523"/>
        <end position="548"/>
    </location>
</feature>
<dbReference type="AlphaFoldDB" id="A0A1H8LUG4"/>
<dbReference type="GO" id="GO:0033573">
    <property type="term" value="C:high-affinity iron permease complex"/>
    <property type="evidence" value="ECO:0007669"/>
    <property type="project" value="InterPro"/>
</dbReference>
<proteinExistence type="inferred from homology"/>
<dbReference type="SUPFAM" id="SSF46626">
    <property type="entry name" value="Cytochrome c"/>
    <property type="match status" value="1"/>
</dbReference>
<keyword evidence="7 9" id="KW-0408">Iron</keyword>
<feature type="transmembrane region" description="Helical" evidence="10">
    <location>
        <begin position="554"/>
        <end position="576"/>
    </location>
</feature>
<comment type="similarity">
    <text evidence="2">Belongs to the oxidase-dependent Fe transporter (OFeT) (TC 9.A.10.1) family.</text>
</comment>
<reference evidence="13" key="1">
    <citation type="submission" date="2016-10" db="EMBL/GenBank/DDBJ databases">
        <authorList>
            <person name="Varghese N."/>
            <person name="Submissions S."/>
        </authorList>
    </citation>
    <scope>NUCLEOTIDE SEQUENCE [LARGE SCALE GENOMIC DNA]</scope>
    <source>
        <strain evidence="13">DSM 123</strain>
    </source>
</reference>
<dbReference type="OrthoDB" id="9779283at2"/>
<dbReference type="PANTHER" id="PTHR31632">
    <property type="entry name" value="IRON TRANSPORTER FTH1"/>
    <property type="match status" value="1"/>
</dbReference>
<keyword evidence="4 10" id="KW-0812">Transmembrane</keyword>
<feature type="transmembrane region" description="Helical" evidence="10">
    <location>
        <begin position="20"/>
        <end position="42"/>
    </location>
</feature>
<dbReference type="GO" id="GO:0015093">
    <property type="term" value="F:ferrous iron transmembrane transporter activity"/>
    <property type="evidence" value="ECO:0007669"/>
    <property type="project" value="TreeGrafter"/>
</dbReference>
<feature type="transmembrane region" description="Helical" evidence="10">
    <location>
        <begin position="480"/>
        <end position="499"/>
    </location>
</feature>
<dbReference type="PANTHER" id="PTHR31632:SF2">
    <property type="entry name" value="PLASMA MEMBRANE IRON PERMEASE"/>
    <property type="match status" value="1"/>
</dbReference>
<evidence type="ECO:0000256" key="9">
    <source>
        <dbReference type="PROSITE-ProRule" id="PRU00433"/>
    </source>
</evidence>
<dbReference type="InterPro" id="IPR004923">
    <property type="entry name" value="FTR1/Fip1/EfeU"/>
</dbReference>
<evidence type="ECO:0000313" key="13">
    <source>
        <dbReference type="Proteomes" id="UP000199615"/>
    </source>
</evidence>
<protein>
    <submittedName>
        <fullName evidence="12">High-affinity iron transporter</fullName>
    </submittedName>
</protein>
<dbReference type="Proteomes" id="UP000199615">
    <property type="component" value="Unassembled WGS sequence"/>
</dbReference>
<keyword evidence="8 10" id="KW-0472">Membrane</keyword>
<dbReference type="GO" id="GO:0046872">
    <property type="term" value="F:metal ion binding"/>
    <property type="evidence" value="ECO:0007669"/>
    <property type="project" value="UniProtKB-KW"/>
</dbReference>
<dbReference type="Pfam" id="PF13442">
    <property type="entry name" value="Cytochrome_CBB3"/>
    <property type="match status" value="1"/>
</dbReference>
<evidence type="ECO:0000256" key="2">
    <source>
        <dbReference type="ARBA" id="ARBA00008333"/>
    </source>
</evidence>
<dbReference type="GO" id="GO:0009055">
    <property type="term" value="F:electron transfer activity"/>
    <property type="evidence" value="ECO:0007669"/>
    <property type="project" value="InterPro"/>
</dbReference>
<evidence type="ECO:0000256" key="10">
    <source>
        <dbReference type="SAM" id="Phobius"/>
    </source>
</evidence>
<sequence length="666" mass="70769">MYTPCSSARIRPAESGARTILHLSFFPMLGLALVFMISVVLATPSSAQSTAPQTIWRLLDYVAVDYPEAVQDGKIVSQTEYDEMKEFSATASKLIGGLPETPNSPDLKAKARALEQNIASKATPAEIAVAARSLGVDLVKAYPIPLSPAAAPDLARGQALYAQHCGACHGADGRGDGAQAAGLEPPPIAFTDAARARERSVLALYQVIEQGIDGTSMASFADLPAADRWALAFYVGTLAYPADMATQGQSIWDTEPPLRTQFDLQNLVGLRPAVLASQIGDEKARQLVAYLRRHPEATKSAVPAAASLTLARTRLDEAMAAYRKGERRSATDLALSAYLDGFEPVEAILSARDKPLMIRIESAMADLRSAIARSDPADVVAGRVAALDGLFANAEAVLGAGAASPTSSFLASFTILVREGLEAILIVTAMLSFLAKADRRDVLPYVHGGWIAALVAGAGTWGAATWLISISGASRELTEGFGGVFAALVLLWVGIWMHGKSHADTWQRYIRERLGSALNRRSAWFLFALAFIVVYREVFETILFYAAIWGQGNGGAVVGGGAAATVVLAFIAFVILRYSRALPIGKFFAYSSGLIAVLAVVLMGKGSAALQEAGYLPVTLWAGVPRSELLGLYPTLETISAQLAIVVMLTIGFFHNRRLASAERPA</sequence>
<comment type="subcellular location">
    <subcellularLocation>
        <location evidence="1">Membrane</location>
        <topology evidence="1">Multi-pass membrane protein</topology>
    </subcellularLocation>
</comment>
<feature type="domain" description="Cytochrome c" evidence="11">
    <location>
        <begin position="152"/>
        <end position="295"/>
    </location>
</feature>
<dbReference type="EMBL" id="FODT01000001">
    <property type="protein sequence ID" value="SEO08774.1"/>
    <property type="molecule type" value="Genomic_DNA"/>
</dbReference>
<evidence type="ECO:0000256" key="1">
    <source>
        <dbReference type="ARBA" id="ARBA00004141"/>
    </source>
</evidence>
<accession>A0A1H8LUG4</accession>
<dbReference type="PROSITE" id="PS51007">
    <property type="entry name" value="CYTC"/>
    <property type="match status" value="1"/>
</dbReference>
<keyword evidence="5 9" id="KW-0479">Metal-binding</keyword>
<evidence type="ECO:0000256" key="4">
    <source>
        <dbReference type="ARBA" id="ARBA00022692"/>
    </source>
</evidence>
<evidence type="ECO:0000256" key="6">
    <source>
        <dbReference type="ARBA" id="ARBA00022989"/>
    </source>
</evidence>
<evidence type="ECO:0000256" key="7">
    <source>
        <dbReference type="ARBA" id="ARBA00023004"/>
    </source>
</evidence>
<evidence type="ECO:0000256" key="5">
    <source>
        <dbReference type="ARBA" id="ARBA00022723"/>
    </source>
</evidence>
<evidence type="ECO:0000256" key="3">
    <source>
        <dbReference type="ARBA" id="ARBA00022617"/>
    </source>
</evidence>
<name>A0A1H8LUG4_9BRAD</name>
<evidence type="ECO:0000256" key="8">
    <source>
        <dbReference type="ARBA" id="ARBA00023136"/>
    </source>
</evidence>
<organism evidence="12 13">
    <name type="scientific">Rhodopseudomonas pseudopalustris</name>
    <dbReference type="NCBI Taxonomy" id="1513892"/>
    <lineage>
        <taxon>Bacteria</taxon>
        <taxon>Pseudomonadati</taxon>
        <taxon>Pseudomonadota</taxon>
        <taxon>Alphaproteobacteria</taxon>
        <taxon>Hyphomicrobiales</taxon>
        <taxon>Nitrobacteraceae</taxon>
        <taxon>Rhodopseudomonas</taxon>
    </lineage>
</organism>
<dbReference type="Gene3D" id="1.10.760.10">
    <property type="entry name" value="Cytochrome c-like domain"/>
    <property type="match status" value="1"/>
</dbReference>
<keyword evidence="6 10" id="KW-1133">Transmembrane helix</keyword>
<keyword evidence="3 9" id="KW-0349">Heme</keyword>
<dbReference type="Pfam" id="PF03239">
    <property type="entry name" value="FTR1"/>
    <property type="match status" value="1"/>
</dbReference>